<dbReference type="EMBL" id="BQKI01000006">
    <property type="protein sequence ID" value="GJM96328.1"/>
    <property type="molecule type" value="Genomic_DNA"/>
</dbReference>
<dbReference type="SUPFAM" id="SSF53756">
    <property type="entry name" value="UDP-Glycosyltransferase/glycogen phosphorylase"/>
    <property type="match status" value="1"/>
</dbReference>
<dbReference type="AlphaFoldDB" id="A0AAV5CE11"/>
<dbReference type="PANTHER" id="PTHR48049:SF163">
    <property type="entry name" value="GLYCOSYLTRANSFERASE"/>
    <property type="match status" value="1"/>
</dbReference>
<comment type="caution">
    <text evidence="1">The sequence shown here is derived from an EMBL/GenBank/DDBJ whole genome shotgun (WGS) entry which is preliminary data.</text>
</comment>
<organism evidence="1 2">
    <name type="scientific">Eleusine coracana subsp. coracana</name>
    <dbReference type="NCBI Taxonomy" id="191504"/>
    <lineage>
        <taxon>Eukaryota</taxon>
        <taxon>Viridiplantae</taxon>
        <taxon>Streptophyta</taxon>
        <taxon>Embryophyta</taxon>
        <taxon>Tracheophyta</taxon>
        <taxon>Spermatophyta</taxon>
        <taxon>Magnoliopsida</taxon>
        <taxon>Liliopsida</taxon>
        <taxon>Poales</taxon>
        <taxon>Poaceae</taxon>
        <taxon>PACMAD clade</taxon>
        <taxon>Chloridoideae</taxon>
        <taxon>Cynodonteae</taxon>
        <taxon>Eleusininae</taxon>
        <taxon>Eleusine</taxon>
    </lineage>
</organism>
<reference evidence="1" key="2">
    <citation type="submission" date="2021-12" db="EMBL/GenBank/DDBJ databases">
        <title>Resequencing data analysis of finger millet.</title>
        <authorList>
            <person name="Hatakeyama M."/>
            <person name="Aluri S."/>
            <person name="Balachadran M.T."/>
            <person name="Sivarajan S.R."/>
            <person name="Poveda L."/>
            <person name="Shimizu-Inatsugi R."/>
            <person name="Schlapbach R."/>
            <person name="Sreeman S.M."/>
            <person name="Shimizu K.K."/>
        </authorList>
    </citation>
    <scope>NUCLEOTIDE SEQUENCE</scope>
</reference>
<protein>
    <submittedName>
        <fullName evidence="1">Uncharacterized protein</fullName>
    </submittedName>
</protein>
<name>A0AAV5CE11_ELECO</name>
<keyword evidence="2" id="KW-1185">Reference proteome</keyword>
<dbReference type="PANTHER" id="PTHR48049">
    <property type="entry name" value="GLYCOSYLTRANSFERASE"/>
    <property type="match status" value="1"/>
</dbReference>
<dbReference type="Proteomes" id="UP001054889">
    <property type="component" value="Unassembled WGS sequence"/>
</dbReference>
<evidence type="ECO:0000313" key="2">
    <source>
        <dbReference type="Proteomes" id="UP001054889"/>
    </source>
</evidence>
<evidence type="ECO:0000313" key="1">
    <source>
        <dbReference type="EMBL" id="GJM96328.1"/>
    </source>
</evidence>
<sequence length="258" mass="27981">MSAAPKFEADRAAKDFATETASGESLVGRFIQTVSRCRLVAIRSCPEPEPDAFPLLTRLYGKPAVPLCLLPPQPDGTHRDVVNHNAQDDDAIMRWLDAQPAGSVVYVALGSEVPLPVDQVHELAHGLGLVGPRFLWALRKPSSSVVLDNADLLPPGFEESTGQRGVVTTRWVPQINALRGPNARFMEARKVGVLVPRNDMDGSFSRDGVAAAVRAVVAAEGGRVFASNARKLQEIVADNERRKSCIDGFIQHLRSCKE</sequence>
<dbReference type="InterPro" id="IPR050481">
    <property type="entry name" value="UDP-glycosyltransf_plant"/>
</dbReference>
<dbReference type="GO" id="GO:0035251">
    <property type="term" value="F:UDP-glucosyltransferase activity"/>
    <property type="evidence" value="ECO:0007669"/>
    <property type="project" value="InterPro"/>
</dbReference>
<accession>A0AAV5CE11</accession>
<gene>
    <name evidence="1" type="primary">ga13152</name>
    <name evidence="1" type="ORF">PR202_ga13152</name>
</gene>
<reference evidence="1" key="1">
    <citation type="journal article" date="2018" name="DNA Res.">
        <title>Multiple hybrid de novo genome assembly of finger millet, an orphan allotetraploid crop.</title>
        <authorList>
            <person name="Hatakeyama M."/>
            <person name="Aluri S."/>
            <person name="Balachadran M.T."/>
            <person name="Sivarajan S.R."/>
            <person name="Patrignani A."/>
            <person name="Gruter S."/>
            <person name="Poveda L."/>
            <person name="Shimizu-Inatsugi R."/>
            <person name="Baeten J."/>
            <person name="Francoijs K.J."/>
            <person name="Nataraja K.N."/>
            <person name="Reddy Y.A.N."/>
            <person name="Phadnis S."/>
            <person name="Ravikumar R.L."/>
            <person name="Schlapbach R."/>
            <person name="Sreeman S.M."/>
            <person name="Shimizu K.K."/>
        </authorList>
    </citation>
    <scope>NUCLEOTIDE SEQUENCE</scope>
</reference>
<dbReference type="Gene3D" id="3.40.50.2000">
    <property type="entry name" value="Glycogen Phosphorylase B"/>
    <property type="match status" value="1"/>
</dbReference>
<proteinExistence type="predicted"/>